<evidence type="ECO:0000256" key="1">
    <source>
        <dbReference type="ARBA" id="ARBA00023015"/>
    </source>
</evidence>
<organism evidence="5 6">
    <name type="scientific">Mycolicibacterium frederiksbergense</name>
    <dbReference type="NCBI Taxonomy" id="117567"/>
    <lineage>
        <taxon>Bacteria</taxon>
        <taxon>Bacillati</taxon>
        <taxon>Actinomycetota</taxon>
        <taxon>Actinomycetes</taxon>
        <taxon>Mycobacteriales</taxon>
        <taxon>Mycobacteriaceae</taxon>
        <taxon>Mycolicibacterium</taxon>
    </lineage>
</organism>
<dbReference type="Proteomes" id="UP001160130">
    <property type="component" value="Unassembled WGS sequence"/>
</dbReference>
<dbReference type="SMART" id="SM00422">
    <property type="entry name" value="HTH_MERR"/>
    <property type="match status" value="1"/>
</dbReference>
<dbReference type="PROSITE" id="PS00552">
    <property type="entry name" value="HTH_MERR_1"/>
    <property type="match status" value="1"/>
</dbReference>
<feature type="domain" description="HTH merR-type" evidence="4">
    <location>
        <begin position="1"/>
        <end position="69"/>
    </location>
</feature>
<proteinExistence type="predicted"/>
<dbReference type="InterPro" id="IPR000551">
    <property type="entry name" value="MerR-type_HTH_dom"/>
</dbReference>
<comment type="caution">
    <text evidence="5">The sequence shown here is derived from an EMBL/GenBank/DDBJ whole genome shotgun (WGS) entry which is preliminary data.</text>
</comment>
<dbReference type="GO" id="GO:0003677">
    <property type="term" value="F:DNA binding"/>
    <property type="evidence" value="ECO:0007669"/>
    <property type="project" value="UniProtKB-KW"/>
</dbReference>
<keyword evidence="2 5" id="KW-0238">DNA-binding</keyword>
<dbReference type="Gene3D" id="1.10.1660.10">
    <property type="match status" value="1"/>
</dbReference>
<dbReference type="InterPro" id="IPR009061">
    <property type="entry name" value="DNA-bd_dom_put_sf"/>
</dbReference>
<reference evidence="5 6" key="1">
    <citation type="submission" date="2023-04" db="EMBL/GenBank/DDBJ databases">
        <title>Forest soil microbial communities from Buena Vista Peninsula, Colon Province, Panama.</title>
        <authorList>
            <person name="Bouskill N."/>
        </authorList>
    </citation>
    <scope>NUCLEOTIDE SEQUENCE [LARGE SCALE GENOMIC DNA]</scope>
    <source>
        <strain evidence="5 6">AC80</strain>
    </source>
</reference>
<keyword evidence="1" id="KW-0805">Transcription regulation</keyword>
<sequence>MRTSEVAAQARVNTQTLRYYERRGLLPEPKRTRSGYRTYTSDTVRVVRFVKRAQQLGFSLDDIDELLRIDELAGMRDALASLIDTCDWPRAERDCPLVQDIETAAATTTSTQRE</sequence>
<evidence type="ECO:0000256" key="3">
    <source>
        <dbReference type="ARBA" id="ARBA00023163"/>
    </source>
</evidence>
<dbReference type="InterPro" id="IPR047057">
    <property type="entry name" value="MerR_fam"/>
</dbReference>
<dbReference type="EMBL" id="JARXVE010000001">
    <property type="protein sequence ID" value="MDH6193383.1"/>
    <property type="molecule type" value="Genomic_DNA"/>
</dbReference>
<dbReference type="RefSeq" id="WP_280830102.1">
    <property type="nucleotide sequence ID" value="NZ_JARXVE010000001.1"/>
</dbReference>
<evidence type="ECO:0000259" key="4">
    <source>
        <dbReference type="PROSITE" id="PS50937"/>
    </source>
</evidence>
<gene>
    <name evidence="5" type="ORF">M2272_000004</name>
</gene>
<dbReference type="PROSITE" id="PS50937">
    <property type="entry name" value="HTH_MERR_2"/>
    <property type="match status" value="1"/>
</dbReference>
<name>A0ABT6KS44_9MYCO</name>
<keyword evidence="3" id="KW-0804">Transcription</keyword>
<dbReference type="PANTHER" id="PTHR30204:SF94">
    <property type="entry name" value="HEAVY METAL-DEPENDENT TRANSCRIPTIONAL REGULATOR HI_0293-RELATED"/>
    <property type="match status" value="1"/>
</dbReference>
<evidence type="ECO:0000256" key="2">
    <source>
        <dbReference type="ARBA" id="ARBA00023125"/>
    </source>
</evidence>
<dbReference type="PANTHER" id="PTHR30204">
    <property type="entry name" value="REDOX-CYCLING DRUG-SENSING TRANSCRIPTIONAL ACTIVATOR SOXR"/>
    <property type="match status" value="1"/>
</dbReference>
<dbReference type="PRINTS" id="PR00040">
    <property type="entry name" value="HTHMERR"/>
</dbReference>
<dbReference type="SUPFAM" id="SSF46955">
    <property type="entry name" value="Putative DNA-binding domain"/>
    <property type="match status" value="1"/>
</dbReference>
<keyword evidence="6" id="KW-1185">Reference proteome</keyword>
<protein>
    <submittedName>
        <fullName evidence="5">DNA-binding transcriptional MerR regulator</fullName>
    </submittedName>
</protein>
<dbReference type="Pfam" id="PF13411">
    <property type="entry name" value="MerR_1"/>
    <property type="match status" value="1"/>
</dbReference>
<evidence type="ECO:0000313" key="6">
    <source>
        <dbReference type="Proteomes" id="UP001160130"/>
    </source>
</evidence>
<accession>A0ABT6KS44</accession>
<evidence type="ECO:0000313" key="5">
    <source>
        <dbReference type="EMBL" id="MDH6193383.1"/>
    </source>
</evidence>